<dbReference type="GO" id="GO:0042147">
    <property type="term" value="P:retrograde transport, endosome to Golgi"/>
    <property type="evidence" value="ECO:0007669"/>
    <property type="project" value="InterPro"/>
</dbReference>
<dbReference type="InterPro" id="IPR035704">
    <property type="entry name" value="SNX8/Mvp1_PX"/>
</dbReference>
<dbReference type="CDD" id="cd06866">
    <property type="entry name" value="PX_SNX8_Mvp1p_like"/>
    <property type="match status" value="1"/>
</dbReference>
<organism evidence="13 14">
    <name type="scientific">Modicella reniformis</name>
    <dbReference type="NCBI Taxonomy" id="1440133"/>
    <lineage>
        <taxon>Eukaryota</taxon>
        <taxon>Fungi</taxon>
        <taxon>Fungi incertae sedis</taxon>
        <taxon>Mucoromycota</taxon>
        <taxon>Mortierellomycotina</taxon>
        <taxon>Mortierellomycetes</taxon>
        <taxon>Mortierellales</taxon>
        <taxon>Mortierellaceae</taxon>
        <taxon>Modicella</taxon>
    </lineage>
</organism>
<proteinExistence type="inferred from homology"/>
<dbReference type="PANTHER" id="PTHR47554:SF1">
    <property type="entry name" value="SORTING NEXIN MVP1"/>
    <property type="match status" value="1"/>
</dbReference>
<accession>A0A9P6SQ60</accession>
<evidence type="ECO:0000256" key="5">
    <source>
        <dbReference type="ARBA" id="ARBA00014268"/>
    </source>
</evidence>
<dbReference type="GO" id="GO:0016020">
    <property type="term" value="C:membrane"/>
    <property type="evidence" value="ECO:0007669"/>
    <property type="project" value="UniProtKB-SubCell"/>
</dbReference>
<dbReference type="Pfam" id="PF19566">
    <property type="entry name" value="Snx8_BAR_dom"/>
    <property type="match status" value="1"/>
</dbReference>
<protein>
    <recommendedName>
        <fullName evidence="5">Sorting nexin MVP1</fullName>
    </recommendedName>
    <alternativeName>
        <fullName evidence="10">Sorting nexin mvp1</fullName>
    </alternativeName>
</protein>
<dbReference type="FunFam" id="3.30.1520.10:FF:000042">
    <property type="entry name" value="Sorting nexin mvp1"/>
    <property type="match status" value="1"/>
</dbReference>
<comment type="similarity">
    <text evidence="4">Belongs to the sorting nexin family.</text>
</comment>
<dbReference type="InterPro" id="IPR028662">
    <property type="entry name" value="SNX8/Mvp1"/>
</dbReference>
<dbReference type="GO" id="GO:0005829">
    <property type="term" value="C:cytosol"/>
    <property type="evidence" value="ECO:0007669"/>
    <property type="project" value="GOC"/>
</dbReference>
<evidence type="ECO:0000313" key="13">
    <source>
        <dbReference type="EMBL" id="KAF9988229.1"/>
    </source>
</evidence>
<keyword evidence="14" id="KW-1185">Reference proteome</keyword>
<evidence type="ECO:0000313" key="14">
    <source>
        <dbReference type="Proteomes" id="UP000749646"/>
    </source>
</evidence>
<dbReference type="InterPro" id="IPR001683">
    <property type="entry name" value="PX_dom"/>
</dbReference>
<evidence type="ECO:0000256" key="8">
    <source>
        <dbReference type="ARBA" id="ARBA00022927"/>
    </source>
</evidence>
<dbReference type="OrthoDB" id="10064318at2759"/>
<dbReference type="Proteomes" id="UP000749646">
    <property type="component" value="Unassembled WGS sequence"/>
</dbReference>
<comment type="subcellular location">
    <subcellularLocation>
        <location evidence="3">Cytoplasm</location>
    </subcellularLocation>
    <subcellularLocation>
        <location evidence="2">Membrane</location>
        <topology evidence="2">Peripheral membrane protein</topology>
        <orientation evidence="2">Cytoplasmic side</orientation>
    </subcellularLocation>
</comment>
<evidence type="ECO:0000256" key="7">
    <source>
        <dbReference type="ARBA" id="ARBA00022490"/>
    </source>
</evidence>
<dbReference type="GO" id="GO:0006623">
    <property type="term" value="P:protein targeting to vacuole"/>
    <property type="evidence" value="ECO:0007669"/>
    <property type="project" value="TreeGrafter"/>
</dbReference>
<evidence type="ECO:0000256" key="4">
    <source>
        <dbReference type="ARBA" id="ARBA00010883"/>
    </source>
</evidence>
<comment type="caution">
    <text evidence="13">The sequence shown here is derived from an EMBL/GenBank/DDBJ whole genome shotgun (WGS) entry which is preliminary data.</text>
</comment>
<dbReference type="GO" id="GO:0005768">
    <property type="term" value="C:endosome"/>
    <property type="evidence" value="ECO:0007669"/>
    <property type="project" value="TreeGrafter"/>
</dbReference>
<keyword evidence="6" id="KW-0813">Transport</keyword>
<dbReference type="PANTHER" id="PTHR47554">
    <property type="entry name" value="SORTING NEXIN MVP1"/>
    <property type="match status" value="1"/>
</dbReference>
<dbReference type="InterPro" id="IPR027267">
    <property type="entry name" value="AH/BAR_dom_sf"/>
</dbReference>
<reference evidence="13" key="1">
    <citation type="journal article" date="2020" name="Fungal Divers.">
        <title>Resolving the Mortierellaceae phylogeny through synthesis of multi-gene phylogenetics and phylogenomics.</title>
        <authorList>
            <person name="Vandepol N."/>
            <person name="Liber J."/>
            <person name="Desiro A."/>
            <person name="Na H."/>
            <person name="Kennedy M."/>
            <person name="Barry K."/>
            <person name="Grigoriev I.V."/>
            <person name="Miller A.N."/>
            <person name="O'Donnell K."/>
            <person name="Stajich J.E."/>
            <person name="Bonito G."/>
        </authorList>
    </citation>
    <scope>NUCLEOTIDE SEQUENCE</scope>
    <source>
        <strain evidence="13">MES-2147</strain>
    </source>
</reference>
<dbReference type="PROSITE" id="PS50195">
    <property type="entry name" value="PX"/>
    <property type="match status" value="1"/>
</dbReference>
<dbReference type="GO" id="GO:0032266">
    <property type="term" value="F:phosphatidylinositol-3-phosphate binding"/>
    <property type="evidence" value="ECO:0007669"/>
    <property type="project" value="TreeGrafter"/>
</dbReference>
<feature type="region of interest" description="Disordered" evidence="11">
    <location>
        <begin position="101"/>
        <end position="124"/>
    </location>
</feature>
<evidence type="ECO:0000256" key="1">
    <source>
        <dbReference type="ARBA" id="ARBA00002474"/>
    </source>
</evidence>
<name>A0A9P6SQ60_9FUNG</name>
<keyword evidence="8" id="KW-0653">Protein transport</keyword>
<evidence type="ECO:0000256" key="9">
    <source>
        <dbReference type="ARBA" id="ARBA00023136"/>
    </source>
</evidence>
<feature type="non-terminal residue" evidence="13">
    <location>
        <position position="529"/>
    </location>
</feature>
<keyword evidence="7" id="KW-0963">Cytoplasm</keyword>
<feature type="compositionally biased region" description="Low complexity" evidence="11">
    <location>
        <begin position="108"/>
        <end position="120"/>
    </location>
</feature>
<evidence type="ECO:0000256" key="2">
    <source>
        <dbReference type="ARBA" id="ARBA00004287"/>
    </source>
</evidence>
<gene>
    <name evidence="13" type="primary">SNX8</name>
    <name evidence="13" type="ORF">BGZ65_010369</name>
</gene>
<dbReference type="InterPro" id="IPR036871">
    <property type="entry name" value="PX_dom_sf"/>
</dbReference>
<evidence type="ECO:0000256" key="3">
    <source>
        <dbReference type="ARBA" id="ARBA00004496"/>
    </source>
</evidence>
<dbReference type="InterPro" id="IPR045734">
    <property type="entry name" value="Snx8_BAR_dom"/>
</dbReference>
<feature type="domain" description="PX" evidence="12">
    <location>
        <begin position="139"/>
        <end position="247"/>
    </location>
</feature>
<dbReference type="SUPFAM" id="SSF64268">
    <property type="entry name" value="PX domain"/>
    <property type="match status" value="1"/>
</dbReference>
<dbReference type="Gene3D" id="1.20.1270.60">
    <property type="entry name" value="Arfaptin homology (AH) domain/BAR domain"/>
    <property type="match status" value="1"/>
</dbReference>
<evidence type="ECO:0000256" key="6">
    <source>
        <dbReference type="ARBA" id="ARBA00022448"/>
    </source>
</evidence>
<evidence type="ECO:0000256" key="11">
    <source>
        <dbReference type="SAM" id="MobiDB-lite"/>
    </source>
</evidence>
<dbReference type="Gene3D" id="3.30.1520.10">
    <property type="entry name" value="Phox-like domain"/>
    <property type="match status" value="1"/>
</dbReference>
<dbReference type="AlphaFoldDB" id="A0A9P6SQ60"/>
<keyword evidence="9" id="KW-0472">Membrane</keyword>
<dbReference type="Pfam" id="PF00787">
    <property type="entry name" value="PX"/>
    <property type="match status" value="1"/>
</dbReference>
<comment type="function">
    <text evidence="1">Required for vacuolar protein sorting.</text>
</comment>
<dbReference type="EMBL" id="JAAAHW010003137">
    <property type="protein sequence ID" value="KAF9988229.1"/>
    <property type="molecule type" value="Genomic_DNA"/>
</dbReference>
<dbReference type="SMART" id="SM00312">
    <property type="entry name" value="PX"/>
    <property type="match status" value="1"/>
</dbReference>
<evidence type="ECO:0000259" key="12">
    <source>
        <dbReference type="PROSITE" id="PS50195"/>
    </source>
</evidence>
<evidence type="ECO:0000256" key="10">
    <source>
        <dbReference type="ARBA" id="ARBA00072009"/>
    </source>
</evidence>
<sequence>ILNIVVTTRSTATKGECSVALGLAALAQRNTDITINNLITHREDLPIPLLPGLDLIDFGSTNETDLYSASSSLPRVNHPVNVGSSVADPWRSSVISTKGNGGYPPAPSLASPSHPAPELLRNPDPEATRKETYQWFLNLDTIAISFAPEKEGILFFKHTNYIVESKNRQTTVIRRYSDFWWMHEVLAKRFPFRILPKLPPKRLGADEAFLERRLRGLIRFMNALVRHPVLRKDPLVVSFLTEPVELAIWRKNVVISTEDEFTTRLSNSELLPRQISQSLEKEIESIKKRVPTSIEYYRSMVHVLDRVQKRTEASAADFARYSLALNALADCDKKCHIDECYSCGQLSDGYRKISSHFTQTSQLLDEQARVSQREMIEGLKRHRDLLVSVQELMQRRDLSREGSIAEMMKKRIVSNEAKLKALKTSAETAANAATADSSSAGLYDAQIEKVTNNITSDRAELKILDQRAILQQHTMWMEITYYHKCHTQIAGMYQAFVHDQMKTSQSQHDNWKALSSVVHELPMEVNGFN</sequence>